<dbReference type="GO" id="GO:0008483">
    <property type="term" value="F:transaminase activity"/>
    <property type="evidence" value="ECO:0007669"/>
    <property type="project" value="UniProtKB-KW"/>
</dbReference>
<protein>
    <submittedName>
        <fullName evidence="1">Branched-chain amino acid aminotransferase</fullName>
    </submittedName>
</protein>
<evidence type="ECO:0000313" key="2">
    <source>
        <dbReference type="Proteomes" id="UP000036867"/>
    </source>
</evidence>
<dbReference type="Proteomes" id="UP000036867">
    <property type="component" value="Unassembled WGS sequence"/>
</dbReference>
<sequence length="193" mass="22570">MLKQQIENYIENHISENKIELFDIEKEFAEKHQLLPNGVAVAEKAFHIDALERCNKETEELISTETPAFLQKPISYLKEQANEFVYVESSNFELIRMDAVALEFDDVFETYTALFGLKLQKKFGEAIKTYLNTHLQGDNAKYSVMFSAEDGLWDINVPLDYLEGFSEAKSFEEIYNMIYRFFFKLVEEIEEAQ</sequence>
<keyword evidence="2" id="KW-1185">Reference proteome</keyword>
<accession>A0A0M0LLN9</accession>
<dbReference type="RefSeq" id="WP_053415778.1">
    <property type="nucleotide sequence ID" value="NZ_LILB01000001.1"/>
</dbReference>
<evidence type="ECO:0000313" key="1">
    <source>
        <dbReference type="EMBL" id="KOO51628.1"/>
    </source>
</evidence>
<dbReference type="GeneID" id="301135262"/>
<comment type="caution">
    <text evidence="1">The sequence shown here is derived from an EMBL/GenBank/DDBJ whole genome shotgun (WGS) entry which is preliminary data.</text>
</comment>
<dbReference type="STRING" id="263475.AMD00_03970"/>
<dbReference type="EMBL" id="LILB01000001">
    <property type="protein sequence ID" value="KOO51628.1"/>
    <property type="molecule type" value="Genomic_DNA"/>
</dbReference>
<organism evidence="1 2">
    <name type="scientific">Viridibacillus arvi</name>
    <dbReference type="NCBI Taxonomy" id="263475"/>
    <lineage>
        <taxon>Bacteria</taxon>
        <taxon>Bacillati</taxon>
        <taxon>Bacillota</taxon>
        <taxon>Bacilli</taxon>
        <taxon>Bacillales</taxon>
        <taxon>Caryophanaceae</taxon>
        <taxon>Viridibacillus</taxon>
    </lineage>
</organism>
<gene>
    <name evidence="1" type="ORF">AMD00_03970</name>
</gene>
<dbReference type="AlphaFoldDB" id="A0A0M0LLN9"/>
<dbReference type="OrthoDB" id="2436979at2"/>
<reference evidence="2" key="1">
    <citation type="submission" date="2015-08" db="EMBL/GenBank/DDBJ databases">
        <title>Fjat-10028 dsm 16317.</title>
        <authorList>
            <person name="Liu B."/>
            <person name="Wang J."/>
            <person name="Zhu Y."/>
            <person name="Liu G."/>
            <person name="Chen Q."/>
            <person name="Chen Z."/>
            <person name="Lan J."/>
            <person name="Che J."/>
            <person name="Ge C."/>
            <person name="Shi H."/>
            <person name="Pan Z."/>
            <person name="Liu X."/>
        </authorList>
    </citation>
    <scope>NUCLEOTIDE SEQUENCE [LARGE SCALE GENOMIC DNA]</scope>
    <source>
        <strain evidence="2">DSM 16317</strain>
    </source>
</reference>
<keyword evidence="1" id="KW-0032">Aminotransferase</keyword>
<proteinExistence type="predicted"/>
<name>A0A0M0LLN9_9BACL</name>
<keyword evidence="1" id="KW-0808">Transferase</keyword>